<proteinExistence type="predicted"/>
<accession>A0A291QX89</accession>
<protein>
    <submittedName>
        <fullName evidence="1">Uncharacterized protein</fullName>
    </submittedName>
</protein>
<dbReference type="Proteomes" id="UP000220133">
    <property type="component" value="Chromosome"/>
</dbReference>
<dbReference type="OrthoDB" id="4845881at2"/>
<dbReference type="KEGG" id="cbae:COR50_16235"/>
<dbReference type="AlphaFoldDB" id="A0A291QX89"/>
<dbReference type="EMBL" id="CP023777">
    <property type="protein sequence ID" value="ATL48586.1"/>
    <property type="molecule type" value="Genomic_DNA"/>
</dbReference>
<reference evidence="1 2" key="1">
    <citation type="submission" date="2017-10" db="EMBL/GenBank/DDBJ databases">
        <title>Paenichitinophaga pekingensis gen. nov., sp. nov., isolated from activated sludge.</title>
        <authorList>
            <person name="Jin D."/>
            <person name="Kong X."/>
            <person name="Deng Y."/>
            <person name="Bai Z."/>
        </authorList>
    </citation>
    <scope>NUCLEOTIDE SEQUENCE [LARGE SCALE GENOMIC DNA]</scope>
    <source>
        <strain evidence="1 2">13</strain>
    </source>
</reference>
<dbReference type="RefSeq" id="WP_098194959.1">
    <property type="nucleotide sequence ID" value="NZ_CP023777.1"/>
</dbReference>
<evidence type="ECO:0000313" key="2">
    <source>
        <dbReference type="Proteomes" id="UP000220133"/>
    </source>
</evidence>
<evidence type="ECO:0000313" key="1">
    <source>
        <dbReference type="EMBL" id="ATL48586.1"/>
    </source>
</evidence>
<name>A0A291QX89_9BACT</name>
<keyword evidence="2" id="KW-1185">Reference proteome</keyword>
<gene>
    <name evidence="1" type="ORF">COR50_16235</name>
</gene>
<organism evidence="1 2">
    <name type="scientific">Chitinophaga caeni</name>
    <dbReference type="NCBI Taxonomy" id="2029983"/>
    <lineage>
        <taxon>Bacteria</taxon>
        <taxon>Pseudomonadati</taxon>
        <taxon>Bacteroidota</taxon>
        <taxon>Chitinophagia</taxon>
        <taxon>Chitinophagales</taxon>
        <taxon>Chitinophagaceae</taxon>
        <taxon>Chitinophaga</taxon>
    </lineage>
</organism>
<sequence>MSYHLIGHLSALVCDDYVEPLPGAKISIFLPGSFCSESRKKVTKYTTRNTHFYPIKETDLVHNEDYLLAETTVGENGQFSLCWEELHLFTEPLEFTLSLKQIPGMSKPASKSMHFYLGRFTPQWTRNKGNYRGAFAYIVPGKNWSQVRAGFQNWIITGAINWEGTSQLAPGIRIEAFDKLSGKMISWGRTGDNGRFCLYYNPADIQYQGLRAIVSNNNIYLPAGPSVYFKCYDGNRLILSEHPDIATMRGRRDLSPCSRLNITLGNDANTYSDRSSTRNVNSTQKKKVLRYYKEMHLSVSY</sequence>